<organism evidence="1 2">
    <name type="scientific">Holothuria leucospilota</name>
    <name type="common">Black long sea cucumber</name>
    <name type="synonym">Mertensiothuria leucospilota</name>
    <dbReference type="NCBI Taxonomy" id="206669"/>
    <lineage>
        <taxon>Eukaryota</taxon>
        <taxon>Metazoa</taxon>
        <taxon>Echinodermata</taxon>
        <taxon>Eleutherozoa</taxon>
        <taxon>Echinozoa</taxon>
        <taxon>Holothuroidea</taxon>
        <taxon>Aspidochirotacea</taxon>
        <taxon>Aspidochirotida</taxon>
        <taxon>Holothuriidae</taxon>
        <taxon>Holothuria</taxon>
    </lineage>
</organism>
<dbReference type="EMBL" id="JAIZAY010000010">
    <property type="protein sequence ID" value="KAJ8034541.1"/>
    <property type="molecule type" value="Genomic_DNA"/>
</dbReference>
<keyword evidence="2" id="KW-1185">Reference proteome</keyword>
<gene>
    <name evidence="1" type="ORF">HOLleu_21423</name>
</gene>
<dbReference type="AlphaFoldDB" id="A0A9Q1BX85"/>
<evidence type="ECO:0000313" key="2">
    <source>
        <dbReference type="Proteomes" id="UP001152320"/>
    </source>
</evidence>
<comment type="caution">
    <text evidence="1">The sequence shown here is derived from an EMBL/GenBank/DDBJ whole genome shotgun (WGS) entry which is preliminary data.</text>
</comment>
<accession>A0A9Q1BX85</accession>
<dbReference type="Proteomes" id="UP001152320">
    <property type="component" value="Chromosome 10"/>
</dbReference>
<name>A0A9Q1BX85_HOLLE</name>
<evidence type="ECO:0000313" key="1">
    <source>
        <dbReference type="EMBL" id="KAJ8034541.1"/>
    </source>
</evidence>
<reference evidence="1" key="1">
    <citation type="submission" date="2021-10" db="EMBL/GenBank/DDBJ databases">
        <title>Tropical sea cucumber genome reveals ecological adaptation and Cuvierian tubules defense mechanism.</title>
        <authorList>
            <person name="Chen T."/>
        </authorList>
    </citation>
    <scope>NUCLEOTIDE SEQUENCE</scope>
    <source>
        <strain evidence="1">Nanhai2018</strain>
        <tissue evidence="1">Muscle</tissue>
    </source>
</reference>
<proteinExistence type="predicted"/>
<sequence>MVALRLDSKRNGVHKGEAIFNTNFTSKGSICGTRLHVRTPNFQKIFKGEGDTPLRPLPQAGDHTTYCTGILHGIQTCNPWTKSPSQLTG</sequence>
<protein>
    <submittedName>
        <fullName evidence="1">Uncharacterized protein</fullName>
    </submittedName>
</protein>